<keyword evidence="4" id="KW-0698">rRNA processing</keyword>
<gene>
    <name evidence="12" type="ORF">JMJ35_008630</name>
</gene>
<evidence type="ECO:0000313" key="12">
    <source>
        <dbReference type="EMBL" id="KAK0509259.1"/>
    </source>
</evidence>
<keyword evidence="6 9" id="KW-0694">RNA-binding</keyword>
<dbReference type="PANTHER" id="PTHR48039">
    <property type="entry name" value="RNA-BINDING MOTIF PROTEIN 14B"/>
    <property type="match status" value="1"/>
</dbReference>
<proteinExistence type="inferred from homology"/>
<evidence type="ECO:0000256" key="3">
    <source>
        <dbReference type="ARBA" id="ARBA00013428"/>
    </source>
</evidence>
<comment type="caution">
    <text evidence="12">The sequence shown here is derived from an EMBL/GenBank/DDBJ whole genome shotgun (WGS) entry which is preliminary data.</text>
</comment>
<feature type="domain" description="RRM" evidence="11">
    <location>
        <begin position="504"/>
        <end position="576"/>
    </location>
</feature>
<comment type="subcellular location">
    <subcellularLocation>
        <location evidence="1">Nucleus</location>
    </subcellularLocation>
</comment>
<dbReference type="InterPro" id="IPR051945">
    <property type="entry name" value="RRM_MRD1_RNA_proc_ribogen"/>
</dbReference>
<dbReference type="PANTHER" id="PTHR48039:SF5">
    <property type="entry name" value="RNA-BINDING PROTEIN 28"/>
    <property type="match status" value="1"/>
</dbReference>
<dbReference type="SMART" id="SM00360">
    <property type="entry name" value="RRM"/>
    <property type="match status" value="5"/>
</dbReference>
<dbReference type="CDD" id="cd12568">
    <property type="entry name" value="RRM3_MRD1"/>
    <property type="match status" value="1"/>
</dbReference>
<feature type="domain" description="RRM" evidence="11">
    <location>
        <begin position="616"/>
        <end position="699"/>
    </location>
</feature>
<dbReference type="EMBL" id="JAFEKC020000019">
    <property type="protein sequence ID" value="KAK0509259.1"/>
    <property type="molecule type" value="Genomic_DNA"/>
</dbReference>
<dbReference type="GO" id="GO:0005634">
    <property type="term" value="C:nucleus"/>
    <property type="evidence" value="ECO:0007669"/>
    <property type="project" value="UniProtKB-SubCell"/>
</dbReference>
<dbReference type="GO" id="GO:1990904">
    <property type="term" value="C:ribonucleoprotein complex"/>
    <property type="evidence" value="ECO:0007669"/>
    <property type="project" value="UniProtKB-KW"/>
</dbReference>
<feature type="compositionally biased region" description="Basic and acidic residues" evidence="10">
    <location>
        <begin position="179"/>
        <end position="192"/>
    </location>
</feature>
<dbReference type="PROSITE" id="PS50102">
    <property type="entry name" value="RRM"/>
    <property type="match status" value="5"/>
</dbReference>
<accession>A0AA39QVS7</accession>
<evidence type="ECO:0000256" key="4">
    <source>
        <dbReference type="ARBA" id="ARBA00022552"/>
    </source>
</evidence>
<organism evidence="12 13">
    <name type="scientific">Cladonia borealis</name>
    <dbReference type="NCBI Taxonomy" id="184061"/>
    <lineage>
        <taxon>Eukaryota</taxon>
        <taxon>Fungi</taxon>
        <taxon>Dikarya</taxon>
        <taxon>Ascomycota</taxon>
        <taxon>Pezizomycotina</taxon>
        <taxon>Lecanoromycetes</taxon>
        <taxon>OSLEUM clade</taxon>
        <taxon>Lecanoromycetidae</taxon>
        <taxon>Lecanorales</taxon>
        <taxon>Lecanorineae</taxon>
        <taxon>Cladoniaceae</taxon>
        <taxon>Cladonia</taxon>
    </lineage>
</organism>
<sequence length="845" mass="94094">MDSSRVFVRGLPPNMNAEEFRKHFSKHSAITDVKFMPHRRIGYVGYKSPKDAASAVKYHNKSFIRTSRIGVEIARSVEEQSPLKLERLSVNDLSSNHACKGGDVPAEAAYDDKKKRKYGTALDDGSSTKLQEFLEVMQPPSKSKTWQNQAAATQDVTDSTIEVLERKNDGAGSDEEYEPVPKKLKSEGESEGKTQVLEPQKREAGPPQSEETMERARIGTEEDRQELSDTLPAASDADWLRSRTSRLLGLVDDDDALDREASPEHEEVHQKVTRSLVEGPKSLGGADEGIKMNHEVSEANETAVASPSTEVEDRKTGNGRLFVRNLTYTITEEELRQHFAAGGYGTIEEVHLPVDSRSGCNKGFAHIRYVEPEAALKALQELDQRPFQGRLLHIMPAESKKENIRDESAISRLPLKKQQQIKRKAEAAWSTFNWNSMYMNSDAVVSSISDRLGVSKWELLDPTSSGAGVKQAHAETHVIQETKSYFASNGVDLEAFKKRERGNTAILVKNFSYGTKPEELKKLFEAHGSIRRMLMPPSGTVAIVEFMEPDHARSAFGSLAYRKFKDSILFLEKAPKGLFMSESMDLNGDAASVGTAKPSVPDLFETNGAQQVANTSTLFIRNLNFMTTTDRLREVFQPLDGYMSARVKTKQDPKKPGQLLSMGYGFLEFRSKVHAQAALAAMDGYKLDGHELLIRPSQKAIDAAEDRRNEDNAKRIAGRKTKIIIKNLPFEASKKDVQSLFGPYGKLRTVRMPKKLDSSTRGFAFADFVTAKEAENAMDALKDTHLLGRRLVLDFAAEDSVDPEQEIEKMQRRVGKQTDKVAMRKLAGSGRKKFNVEGVDGLDQG</sequence>
<evidence type="ECO:0000256" key="6">
    <source>
        <dbReference type="ARBA" id="ARBA00022884"/>
    </source>
</evidence>
<dbReference type="AlphaFoldDB" id="A0AA39QVS7"/>
<evidence type="ECO:0000259" key="11">
    <source>
        <dbReference type="PROSITE" id="PS50102"/>
    </source>
</evidence>
<dbReference type="Gene3D" id="3.30.70.330">
    <property type="match status" value="5"/>
</dbReference>
<evidence type="ECO:0000256" key="8">
    <source>
        <dbReference type="ARBA" id="ARBA00023274"/>
    </source>
</evidence>
<keyword evidence="7" id="KW-0539">Nucleus</keyword>
<evidence type="ECO:0000256" key="7">
    <source>
        <dbReference type="ARBA" id="ARBA00023242"/>
    </source>
</evidence>
<comment type="similarity">
    <text evidence="2">Belongs to the RRM MRD1 family.</text>
</comment>
<dbReference type="Proteomes" id="UP001166286">
    <property type="component" value="Unassembled WGS sequence"/>
</dbReference>
<evidence type="ECO:0000256" key="10">
    <source>
        <dbReference type="SAM" id="MobiDB-lite"/>
    </source>
</evidence>
<evidence type="ECO:0000256" key="9">
    <source>
        <dbReference type="PROSITE-ProRule" id="PRU00176"/>
    </source>
</evidence>
<dbReference type="GO" id="GO:0003729">
    <property type="term" value="F:mRNA binding"/>
    <property type="evidence" value="ECO:0007669"/>
    <property type="project" value="TreeGrafter"/>
</dbReference>
<evidence type="ECO:0000256" key="2">
    <source>
        <dbReference type="ARBA" id="ARBA00008033"/>
    </source>
</evidence>
<dbReference type="InterPro" id="IPR035979">
    <property type="entry name" value="RBD_domain_sf"/>
</dbReference>
<evidence type="ECO:0000256" key="5">
    <source>
        <dbReference type="ARBA" id="ARBA00022737"/>
    </source>
</evidence>
<dbReference type="GO" id="GO:0006364">
    <property type="term" value="P:rRNA processing"/>
    <property type="evidence" value="ECO:0007669"/>
    <property type="project" value="UniProtKB-KW"/>
</dbReference>
<feature type="domain" description="RRM" evidence="11">
    <location>
        <begin position="319"/>
        <end position="399"/>
    </location>
</feature>
<dbReference type="InterPro" id="IPR000504">
    <property type="entry name" value="RRM_dom"/>
</dbReference>
<evidence type="ECO:0000256" key="1">
    <source>
        <dbReference type="ARBA" id="ARBA00004123"/>
    </source>
</evidence>
<keyword evidence="5" id="KW-0677">Repeat</keyword>
<feature type="compositionally biased region" description="Polar residues" evidence="10">
    <location>
        <begin position="140"/>
        <end position="160"/>
    </location>
</feature>
<dbReference type="SUPFAM" id="SSF54928">
    <property type="entry name" value="RNA-binding domain, RBD"/>
    <property type="match status" value="3"/>
</dbReference>
<dbReference type="InterPro" id="IPR034482">
    <property type="entry name" value="Mrd1_RRM3"/>
</dbReference>
<protein>
    <recommendedName>
        <fullName evidence="3">Multiple RNA-binding domain-containing protein 1</fullName>
    </recommendedName>
</protein>
<reference evidence="12" key="1">
    <citation type="submission" date="2023-03" db="EMBL/GenBank/DDBJ databases">
        <title>Complete genome of Cladonia borealis.</title>
        <authorList>
            <person name="Park H."/>
        </authorList>
    </citation>
    <scope>NUCLEOTIDE SEQUENCE</scope>
    <source>
        <strain evidence="12">ANT050790</strain>
    </source>
</reference>
<dbReference type="Pfam" id="PF00076">
    <property type="entry name" value="RRM_1"/>
    <property type="match status" value="5"/>
</dbReference>
<name>A0AA39QVS7_9LECA</name>
<feature type="domain" description="RRM" evidence="11">
    <location>
        <begin position="4"/>
        <end position="76"/>
    </location>
</feature>
<dbReference type="FunFam" id="3.30.70.330:FF:000459">
    <property type="entry name" value="Multiple RNA-binding domain-containing protein 1"/>
    <property type="match status" value="1"/>
</dbReference>
<keyword evidence="8" id="KW-0687">Ribonucleoprotein</keyword>
<keyword evidence="13" id="KW-1185">Reference proteome</keyword>
<dbReference type="InterPro" id="IPR012677">
    <property type="entry name" value="Nucleotide-bd_a/b_plait_sf"/>
</dbReference>
<dbReference type="FunFam" id="3.30.70.330:FF:000247">
    <property type="entry name" value="Multiple RNA-binding domain-containing protein 1"/>
    <property type="match status" value="1"/>
</dbReference>
<feature type="region of interest" description="Disordered" evidence="10">
    <location>
        <begin position="139"/>
        <end position="233"/>
    </location>
</feature>
<feature type="compositionally biased region" description="Basic and acidic residues" evidence="10">
    <location>
        <begin position="212"/>
        <end position="227"/>
    </location>
</feature>
<evidence type="ECO:0000313" key="13">
    <source>
        <dbReference type="Proteomes" id="UP001166286"/>
    </source>
</evidence>
<dbReference type="CDD" id="cd12320">
    <property type="entry name" value="RRM6_RBM19_RRM5_MRD1"/>
    <property type="match status" value="1"/>
</dbReference>
<feature type="domain" description="RRM" evidence="11">
    <location>
        <begin position="721"/>
        <end position="798"/>
    </location>
</feature>